<dbReference type="InterPro" id="IPR037401">
    <property type="entry name" value="SnoaL-like"/>
</dbReference>
<dbReference type="Gene3D" id="3.10.450.50">
    <property type="match status" value="1"/>
</dbReference>
<evidence type="ECO:0000313" key="4">
    <source>
        <dbReference type="Proteomes" id="UP000260812"/>
    </source>
</evidence>
<dbReference type="RefSeq" id="WP_025491366.1">
    <property type="nucleotide sequence ID" value="NZ_JBKUNB010000012.1"/>
</dbReference>
<accession>A0A3E3J052</accession>
<dbReference type="Gene3D" id="2.40.50.1020">
    <property type="entry name" value="LytTr DNA-binding domain"/>
    <property type="match status" value="1"/>
</dbReference>
<comment type="caution">
    <text evidence="3">The sequence shown here is derived from an EMBL/GenBank/DDBJ whole genome shotgun (WGS) entry which is preliminary data.</text>
</comment>
<dbReference type="SMART" id="SM00850">
    <property type="entry name" value="LytTR"/>
    <property type="match status" value="1"/>
</dbReference>
<name>A0A3E3J052_9FIRM</name>
<keyword evidence="3" id="KW-0418">Kinase</keyword>
<evidence type="ECO:0000313" key="5">
    <source>
        <dbReference type="Proteomes" id="UP000261166"/>
    </source>
</evidence>
<keyword evidence="4" id="KW-1185">Reference proteome</keyword>
<dbReference type="Proteomes" id="UP000261166">
    <property type="component" value="Unassembled WGS sequence"/>
</dbReference>
<evidence type="ECO:0000259" key="1">
    <source>
        <dbReference type="PROSITE" id="PS50930"/>
    </source>
</evidence>
<dbReference type="Pfam" id="PF13474">
    <property type="entry name" value="SnoaL_3"/>
    <property type="match status" value="1"/>
</dbReference>
<feature type="domain" description="HTH LytTR-type" evidence="1">
    <location>
        <begin position="168"/>
        <end position="267"/>
    </location>
</feature>
<organism evidence="3 5">
    <name type="scientific">Eisenbergiella massiliensis</name>
    <dbReference type="NCBI Taxonomy" id="1720294"/>
    <lineage>
        <taxon>Bacteria</taxon>
        <taxon>Bacillati</taxon>
        <taxon>Bacillota</taxon>
        <taxon>Clostridia</taxon>
        <taxon>Lachnospirales</taxon>
        <taxon>Lachnospiraceae</taxon>
        <taxon>Eisenbergiella</taxon>
    </lineage>
</organism>
<dbReference type="AlphaFoldDB" id="A0A3E3J052"/>
<dbReference type="GeneID" id="97987611"/>
<reference evidence="3 5" key="1">
    <citation type="submission" date="2018-08" db="EMBL/GenBank/DDBJ databases">
        <title>A genome reference for cultivated species of the human gut microbiota.</title>
        <authorList>
            <person name="Zou Y."/>
            <person name="Xue W."/>
            <person name="Luo G."/>
        </authorList>
    </citation>
    <scope>NUCLEOTIDE SEQUENCE [LARGE SCALE GENOMIC DNA]</scope>
    <source>
        <strain evidence="3 5">AF26-4BH</strain>
        <strain evidence="2">TF05-5AC</strain>
    </source>
</reference>
<dbReference type="InterPro" id="IPR046947">
    <property type="entry name" value="LytR-like"/>
</dbReference>
<dbReference type="EMBL" id="QVLV01000007">
    <property type="protein sequence ID" value="RGE60341.1"/>
    <property type="molecule type" value="Genomic_DNA"/>
</dbReference>
<sequence length="269" mass="31802">MRRAGITEAEIIQLTLENVRSFYHRNPEVTTAPMADNFMWIGSNDFQWCEGLENFRRTMEKEYEEPPVLISDEEYHLLFHDRNVWVVCGRYRITSVMEDGTAIHAHVRGTYVWRMINGELKLAHVHGSHAQDIPLNRIVTMPEPLTADMDYFDYLKRMDSITSDVNKIAFRDTNKNYRYLFPSDILYLKAAAQWSIVHTKTETFQVWGLLADYEKSLPYSFRRIHKSYLVNSLYVDSIHRYKAVLRDGQELPIGKERYMDLKHYLQHAV</sequence>
<keyword evidence="3" id="KW-0808">Transferase</keyword>
<dbReference type="EMBL" id="QVLU01000005">
    <property type="protein sequence ID" value="RGE72718.1"/>
    <property type="molecule type" value="Genomic_DNA"/>
</dbReference>
<dbReference type="InterPro" id="IPR007492">
    <property type="entry name" value="LytTR_DNA-bd_dom"/>
</dbReference>
<dbReference type="PANTHER" id="PTHR37299:SF1">
    <property type="entry name" value="STAGE 0 SPORULATION PROTEIN A HOMOLOG"/>
    <property type="match status" value="1"/>
</dbReference>
<dbReference type="PROSITE" id="PS50930">
    <property type="entry name" value="HTH_LYTTR"/>
    <property type="match status" value="1"/>
</dbReference>
<dbReference type="SUPFAM" id="SSF54427">
    <property type="entry name" value="NTF2-like"/>
    <property type="match status" value="1"/>
</dbReference>
<dbReference type="Pfam" id="PF04397">
    <property type="entry name" value="LytTR"/>
    <property type="match status" value="1"/>
</dbReference>
<dbReference type="InterPro" id="IPR032710">
    <property type="entry name" value="NTF2-like_dom_sf"/>
</dbReference>
<evidence type="ECO:0000313" key="3">
    <source>
        <dbReference type="EMBL" id="RGE72718.1"/>
    </source>
</evidence>
<dbReference type="GO" id="GO:0000156">
    <property type="term" value="F:phosphorelay response regulator activity"/>
    <property type="evidence" value="ECO:0007669"/>
    <property type="project" value="InterPro"/>
</dbReference>
<dbReference type="GO" id="GO:0003677">
    <property type="term" value="F:DNA binding"/>
    <property type="evidence" value="ECO:0007669"/>
    <property type="project" value="InterPro"/>
</dbReference>
<evidence type="ECO:0000313" key="2">
    <source>
        <dbReference type="EMBL" id="RGE60341.1"/>
    </source>
</evidence>
<dbReference type="Proteomes" id="UP000260812">
    <property type="component" value="Unassembled WGS sequence"/>
</dbReference>
<protein>
    <submittedName>
        <fullName evidence="3">Histidine kinase</fullName>
    </submittedName>
</protein>
<proteinExistence type="predicted"/>
<dbReference type="OrthoDB" id="9809318at2"/>
<dbReference type="PANTHER" id="PTHR37299">
    <property type="entry name" value="TRANSCRIPTIONAL REGULATOR-RELATED"/>
    <property type="match status" value="1"/>
</dbReference>
<gene>
    <name evidence="3" type="ORF">DWY69_07515</name>
    <name evidence="2" type="ORF">DXC51_12175</name>
</gene>
<dbReference type="GO" id="GO:0016301">
    <property type="term" value="F:kinase activity"/>
    <property type="evidence" value="ECO:0007669"/>
    <property type="project" value="UniProtKB-KW"/>
</dbReference>